<dbReference type="AlphaFoldDB" id="A0A1U7IKZ7"/>
<keyword evidence="1" id="KW-0812">Transmembrane</keyword>
<dbReference type="InterPro" id="IPR047709">
    <property type="entry name" value="HpsJ-like"/>
</dbReference>
<evidence type="ECO:0000313" key="2">
    <source>
        <dbReference type="EMBL" id="OKH37897.1"/>
    </source>
</evidence>
<feature type="transmembrane region" description="Helical" evidence="1">
    <location>
        <begin position="86"/>
        <end position="105"/>
    </location>
</feature>
<gene>
    <name evidence="2" type="ORF">NIES2119_12185</name>
</gene>
<comment type="caution">
    <text evidence="2">The sequence shown here is derived from an EMBL/GenBank/DDBJ whole genome shotgun (WGS) entry which is preliminary data.</text>
</comment>
<evidence type="ECO:0000313" key="3">
    <source>
        <dbReference type="Proteomes" id="UP000185860"/>
    </source>
</evidence>
<dbReference type="RefSeq" id="WP_073593738.1">
    <property type="nucleotide sequence ID" value="NZ_MRCE01000010.1"/>
</dbReference>
<accession>A0A1U7IKZ7</accession>
<sequence length="235" mass="27085">MSFPSEGHEWRSIFLLRTLGYCLLLFVFFDLIYLLFPASFMNPIWEFQTIGGIVDRMALPLLGFVLVFLGEGNLRTKQEIFILKYLSWLSLVIAILLGLLIPLCLSNTYRINNLNNNQITAQATQRMSQIQQFEEQLGKATTSDFETLLGRINTQNSAEKIANPEELKNRLLAESTTAKRNLEQQVATTRQSKRLELIKSALKAIVGAIISIFLLIRIWQATRWARKSMRRKDEW</sequence>
<keyword evidence="1" id="KW-0472">Membrane</keyword>
<name>A0A1U7IKZ7_9CYAN</name>
<evidence type="ECO:0000256" key="1">
    <source>
        <dbReference type="SAM" id="Phobius"/>
    </source>
</evidence>
<dbReference type="STRING" id="454136.NIES2119_12185"/>
<dbReference type="EMBL" id="MRCE01000010">
    <property type="protein sequence ID" value="OKH37897.1"/>
    <property type="molecule type" value="Genomic_DNA"/>
</dbReference>
<dbReference type="OrthoDB" id="532366at2"/>
<organism evidence="2 3">
    <name type="scientific">[Phormidium ambiguum] IAM M-71</name>
    <dbReference type="NCBI Taxonomy" id="454136"/>
    <lineage>
        <taxon>Bacteria</taxon>
        <taxon>Bacillati</taxon>
        <taxon>Cyanobacteriota</taxon>
        <taxon>Cyanophyceae</taxon>
        <taxon>Oscillatoriophycideae</taxon>
        <taxon>Aerosakkonematales</taxon>
        <taxon>Aerosakkonemataceae</taxon>
        <taxon>Floridanema</taxon>
    </lineage>
</organism>
<dbReference type="NCBIfam" id="NF038305">
    <property type="entry name" value="HpsJ_fam"/>
    <property type="match status" value="1"/>
</dbReference>
<feature type="transmembrane region" description="Helical" evidence="1">
    <location>
        <begin position="12"/>
        <end position="36"/>
    </location>
</feature>
<protein>
    <submittedName>
        <fullName evidence="2">Uncharacterized protein</fullName>
    </submittedName>
</protein>
<feature type="transmembrane region" description="Helical" evidence="1">
    <location>
        <begin position="200"/>
        <end position="219"/>
    </location>
</feature>
<feature type="transmembrane region" description="Helical" evidence="1">
    <location>
        <begin position="57"/>
        <end position="74"/>
    </location>
</feature>
<reference evidence="2 3" key="1">
    <citation type="submission" date="2016-11" db="EMBL/GenBank/DDBJ databases">
        <title>Draft Genome Sequences of Nine Cyanobacterial Strains from Diverse Habitats.</title>
        <authorList>
            <person name="Zhu T."/>
            <person name="Hou S."/>
            <person name="Lu X."/>
            <person name="Hess W.R."/>
        </authorList>
    </citation>
    <scope>NUCLEOTIDE SEQUENCE [LARGE SCALE GENOMIC DNA]</scope>
    <source>
        <strain evidence="2 3">IAM M-71</strain>
    </source>
</reference>
<dbReference type="Proteomes" id="UP000185860">
    <property type="component" value="Unassembled WGS sequence"/>
</dbReference>
<keyword evidence="1" id="KW-1133">Transmembrane helix</keyword>
<proteinExistence type="predicted"/>